<dbReference type="EMBL" id="JANPWB010000001">
    <property type="protein sequence ID" value="KAJ1215619.1"/>
    <property type="molecule type" value="Genomic_DNA"/>
</dbReference>
<gene>
    <name evidence="2" type="ORF">NDU88_003227</name>
</gene>
<accession>A0AAV7WUR4</accession>
<sequence>MDRAGPACRGYQVTTTRQHEQPGPQSLHLWAPNTLSSSAGPTTGPRTPGGSARSGGGAGAIQWPPLGPTRPRSHPVHKQHGRVPEEAPVPQGALLLLTPSHGPRPGTTAPPLGPKGGQGGLFRVPDQSPGGTHRWPACPLTSPPLGCPYLQRGSSGRTGTSPWGRPRVRTPPLPRSPLHAARPHQRSARPRRPRPTWLQTKSSTGRLRKSTRCSKVSQRRLGPSPATYEASLVPCPLRWCRISRVRHGAPSARIRHDQRLGHAPLRQIL</sequence>
<feature type="compositionally biased region" description="Basic residues" evidence="1">
    <location>
        <begin position="71"/>
        <end position="81"/>
    </location>
</feature>
<proteinExistence type="predicted"/>
<feature type="compositionally biased region" description="Basic residues" evidence="1">
    <location>
        <begin position="181"/>
        <end position="194"/>
    </location>
</feature>
<reference evidence="2" key="1">
    <citation type="journal article" date="2022" name="bioRxiv">
        <title>Sequencing and chromosome-scale assembly of the giantPleurodeles waltlgenome.</title>
        <authorList>
            <person name="Brown T."/>
            <person name="Elewa A."/>
            <person name="Iarovenko S."/>
            <person name="Subramanian E."/>
            <person name="Araus A.J."/>
            <person name="Petzold A."/>
            <person name="Susuki M."/>
            <person name="Suzuki K.-i.T."/>
            <person name="Hayashi T."/>
            <person name="Toyoda A."/>
            <person name="Oliveira C."/>
            <person name="Osipova E."/>
            <person name="Leigh N.D."/>
            <person name="Simon A."/>
            <person name="Yun M.H."/>
        </authorList>
    </citation>
    <scope>NUCLEOTIDE SEQUENCE</scope>
    <source>
        <strain evidence="2">20211129_DDA</strain>
        <tissue evidence="2">Liver</tissue>
    </source>
</reference>
<feature type="compositionally biased region" description="Low complexity" evidence="1">
    <location>
        <begin position="36"/>
        <end position="51"/>
    </location>
</feature>
<keyword evidence="3" id="KW-1185">Reference proteome</keyword>
<evidence type="ECO:0000256" key="1">
    <source>
        <dbReference type="SAM" id="MobiDB-lite"/>
    </source>
</evidence>
<dbReference type="AlphaFoldDB" id="A0AAV7WUR4"/>
<protein>
    <submittedName>
        <fullName evidence="2">Uncharacterized protein</fullName>
    </submittedName>
</protein>
<evidence type="ECO:0000313" key="3">
    <source>
        <dbReference type="Proteomes" id="UP001066276"/>
    </source>
</evidence>
<name>A0AAV7WUR4_PLEWA</name>
<comment type="caution">
    <text evidence="2">The sequence shown here is derived from an EMBL/GenBank/DDBJ whole genome shotgun (WGS) entry which is preliminary data.</text>
</comment>
<dbReference type="Proteomes" id="UP001066276">
    <property type="component" value="Chromosome 1_1"/>
</dbReference>
<organism evidence="2 3">
    <name type="scientific">Pleurodeles waltl</name>
    <name type="common">Iberian ribbed newt</name>
    <dbReference type="NCBI Taxonomy" id="8319"/>
    <lineage>
        <taxon>Eukaryota</taxon>
        <taxon>Metazoa</taxon>
        <taxon>Chordata</taxon>
        <taxon>Craniata</taxon>
        <taxon>Vertebrata</taxon>
        <taxon>Euteleostomi</taxon>
        <taxon>Amphibia</taxon>
        <taxon>Batrachia</taxon>
        <taxon>Caudata</taxon>
        <taxon>Salamandroidea</taxon>
        <taxon>Salamandridae</taxon>
        <taxon>Pleurodelinae</taxon>
        <taxon>Pleurodeles</taxon>
    </lineage>
</organism>
<feature type="region of interest" description="Disordered" evidence="1">
    <location>
        <begin position="1"/>
        <end position="227"/>
    </location>
</feature>
<feature type="compositionally biased region" description="Polar residues" evidence="1">
    <location>
        <begin position="152"/>
        <end position="161"/>
    </location>
</feature>
<evidence type="ECO:0000313" key="2">
    <source>
        <dbReference type="EMBL" id="KAJ1215619.1"/>
    </source>
</evidence>